<sequence>MNPKKADLAWQRLVAAARTAPVLKDETTVPYGFATRVAALAFASPSPLPARILFERFSWKALVVSALLMILCLASALPFLTSSSSQDDVTTLADPVAEVVDIGG</sequence>
<name>A0A1J5SY81_9ZZZZ</name>
<reference evidence="2" key="1">
    <citation type="submission" date="2016-10" db="EMBL/GenBank/DDBJ databases">
        <title>Sequence of Gallionella enrichment culture.</title>
        <authorList>
            <person name="Poehlein A."/>
            <person name="Muehling M."/>
            <person name="Daniel R."/>
        </authorList>
    </citation>
    <scope>NUCLEOTIDE SEQUENCE</scope>
</reference>
<keyword evidence="1" id="KW-1133">Transmembrane helix</keyword>
<gene>
    <name evidence="2" type="ORF">GALL_53210</name>
</gene>
<evidence type="ECO:0000256" key="1">
    <source>
        <dbReference type="SAM" id="Phobius"/>
    </source>
</evidence>
<keyword evidence="1" id="KW-0812">Transmembrane</keyword>
<protein>
    <submittedName>
        <fullName evidence="2">Uncharacterized protein</fullName>
    </submittedName>
</protein>
<feature type="transmembrane region" description="Helical" evidence="1">
    <location>
        <begin position="61"/>
        <end position="80"/>
    </location>
</feature>
<keyword evidence="1" id="KW-0472">Membrane</keyword>
<proteinExistence type="predicted"/>
<dbReference type="AlphaFoldDB" id="A0A1J5SY81"/>
<organism evidence="2">
    <name type="scientific">mine drainage metagenome</name>
    <dbReference type="NCBI Taxonomy" id="410659"/>
    <lineage>
        <taxon>unclassified sequences</taxon>
        <taxon>metagenomes</taxon>
        <taxon>ecological metagenomes</taxon>
    </lineage>
</organism>
<evidence type="ECO:0000313" key="2">
    <source>
        <dbReference type="EMBL" id="OIR13505.1"/>
    </source>
</evidence>
<accession>A0A1J5SY81</accession>
<dbReference type="EMBL" id="MLJW01000014">
    <property type="protein sequence ID" value="OIR13505.1"/>
    <property type="molecule type" value="Genomic_DNA"/>
</dbReference>
<comment type="caution">
    <text evidence="2">The sequence shown here is derived from an EMBL/GenBank/DDBJ whole genome shotgun (WGS) entry which is preliminary data.</text>
</comment>